<protein>
    <submittedName>
        <fullName evidence="2">Uncharacterized protein</fullName>
    </submittedName>
</protein>
<dbReference type="AlphaFoldDB" id="A0A2K0T6B2"/>
<evidence type="ECO:0000313" key="2">
    <source>
        <dbReference type="EMBL" id="PNP41069.1"/>
    </source>
</evidence>
<comment type="caution">
    <text evidence="2">The sequence shown here is derived from an EMBL/GenBank/DDBJ whole genome shotgun (WGS) entry which is preliminary data.</text>
</comment>
<organism evidence="2 3">
    <name type="scientific">Trichoderma gamsii</name>
    <dbReference type="NCBI Taxonomy" id="398673"/>
    <lineage>
        <taxon>Eukaryota</taxon>
        <taxon>Fungi</taxon>
        <taxon>Dikarya</taxon>
        <taxon>Ascomycota</taxon>
        <taxon>Pezizomycotina</taxon>
        <taxon>Sordariomycetes</taxon>
        <taxon>Hypocreomycetidae</taxon>
        <taxon>Hypocreales</taxon>
        <taxon>Hypocreaceae</taxon>
        <taxon>Trichoderma</taxon>
    </lineage>
</organism>
<reference evidence="2 3" key="1">
    <citation type="submission" date="2017-02" db="EMBL/GenBank/DDBJ databases">
        <title>Genomes of Trichoderma spp. with biocontrol activity.</title>
        <authorList>
            <person name="Gardiner D."/>
            <person name="Kazan K."/>
            <person name="Vos C."/>
            <person name="Harvey P."/>
        </authorList>
    </citation>
    <scope>NUCLEOTIDE SEQUENCE [LARGE SCALE GENOMIC DNA]</scope>
    <source>
        <strain evidence="2 3">A5MH</strain>
    </source>
</reference>
<sequence length="80" mass="8430">MAAEKAALASGADLGDGLRKRQVASPGAPSLNASQPDDKKKLAKKVIERHPEPMSLVDCAQQGLTDSGCRRNLSSKCLQI</sequence>
<feature type="region of interest" description="Disordered" evidence="1">
    <location>
        <begin position="1"/>
        <end position="42"/>
    </location>
</feature>
<gene>
    <name evidence="2" type="ORF">TGAMA5MH_06939</name>
</gene>
<dbReference type="EMBL" id="MTYH01000059">
    <property type="protein sequence ID" value="PNP41069.1"/>
    <property type="molecule type" value="Genomic_DNA"/>
</dbReference>
<proteinExistence type="predicted"/>
<evidence type="ECO:0000313" key="3">
    <source>
        <dbReference type="Proteomes" id="UP000236546"/>
    </source>
</evidence>
<name>A0A2K0T6B2_9HYPO</name>
<evidence type="ECO:0000256" key="1">
    <source>
        <dbReference type="SAM" id="MobiDB-lite"/>
    </source>
</evidence>
<dbReference type="Proteomes" id="UP000236546">
    <property type="component" value="Unassembled WGS sequence"/>
</dbReference>
<accession>A0A2K0T6B2</accession>
<feature type="compositionally biased region" description="Low complexity" evidence="1">
    <location>
        <begin position="1"/>
        <end position="15"/>
    </location>
</feature>